<accession>A0A165B8Q2</accession>
<proteinExistence type="predicted"/>
<dbReference type="AlphaFoldDB" id="A0A165B8Q2"/>
<reference evidence="1 2" key="1">
    <citation type="journal article" date="2016" name="Mol. Biol. Evol.">
        <title>Comparative Genomics of Early-Diverging Mushroom-Forming Fungi Provides Insights into the Origins of Lignocellulose Decay Capabilities.</title>
        <authorList>
            <person name="Nagy L.G."/>
            <person name="Riley R."/>
            <person name="Tritt A."/>
            <person name="Adam C."/>
            <person name="Daum C."/>
            <person name="Floudas D."/>
            <person name="Sun H."/>
            <person name="Yadav J.S."/>
            <person name="Pangilinan J."/>
            <person name="Larsson K.H."/>
            <person name="Matsuura K."/>
            <person name="Barry K."/>
            <person name="Labutti K."/>
            <person name="Kuo R."/>
            <person name="Ohm R.A."/>
            <person name="Bhattacharya S.S."/>
            <person name="Shirouzu T."/>
            <person name="Yoshinaga Y."/>
            <person name="Martin F.M."/>
            <person name="Grigoriev I.V."/>
            <person name="Hibbett D.S."/>
        </authorList>
    </citation>
    <scope>NUCLEOTIDE SEQUENCE [LARGE SCALE GENOMIC DNA]</scope>
    <source>
        <strain evidence="1 2">HHB12029</strain>
    </source>
</reference>
<evidence type="ECO:0000313" key="2">
    <source>
        <dbReference type="Proteomes" id="UP000077266"/>
    </source>
</evidence>
<name>A0A165B8Q2_EXIGL</name>
<gene>
    <name evidence="1" type="ORF">EXIGLDRAFT_781444</name>
</gene>
<dbReference type="EMBL" id="KV426524">
    <property type="protein sequence ID" value="KZV80076.1"/>
    <property type="molecule type" value="Genomic_DNA"/>
</dbReference>
<sequence length="191" mass="21323">MSSSMFNFRQNKGIAFLYTFATLLTIFLLEGNAPRPQEAEEIDFTAPWIREHYKDDAFIIVERGFANENGDGIIIPIQWATGPVMLKGIIDTATANLDFELGVTVPLFGYTKLTALKGNLRMGVVGTYDIGAGSGMVTLFHKGRDVWLDVSYKSVFARVDRSSYIVSLPKEAAEAQQDFNTSRPPKLQYRL</sequence>
<dbReference type="Proteomes" id="UP000077266">
    <property type="component" value="Unassembled WGS sequence"/>
</dbReference>
<keyword evidence="2" id="KW-1185">Reference proteome</keyword>
<dbReference type="InParanoid" id="A0A165B8Q2"/>
<protein>
    <submittedName>
        <fullName evidence="1">Uncharacterized protein</fullName>
    </submittedName>
</protein>
<dbReference type="OrthoDB" id="3177353at2759"/>
<evidence type="ECO:0000313" key="1">
    <source>
        <dbReference type="EMBL" id="KZV80076.1"/>
    </source>
</evidence>
<organism evidence="1 2">
    <name type="scientific">Exidia glandulosa HHB12029</name>
    <dbReference type="NCBI Taxonomy" id="1314781"/>
    <lineage>
        <taxon>Eukaryota</taxon>
        <taxon>Fungi</taxon>
        <taxon>Dikarya</taxon>
        <taxon>Basidiomycota</taxon>
        <taxon>Agaricomycotina</taxon>
        <taxon>Agaricomycetes</taxon>
        <taxon>Auriculariales</taxon>
        <taxon>Exidiaceae</taxon>
        <taxon>Exidia</taxon>
    </lineage>
</organism>